<organism evidence="1">
    <name type="scientific">Micrurus spixii</name>
    <name type="common">Amazon coral snake</name>
    <dbReference type="NCBI Taxonomy" id="129469"/>
    <lineage>
        <taxon>Eukaryota</taxon>
        <taxon>Metazoa</taxon>
        <taxon>Chordata</taxon>
        <taxon>Craniata</taxon>
        <taxon>Vertebrata</taxon>
        <taxon>Euteleostomi</taxon>
        <taxon>Lepidosauria</taxon>
        <taxon>Squamata</taxon>
        <taxon>Bifurcata</taxon>
        <taxon>Unidentata</taxon>
        <taxon>Episquamata</taxon>
        <taxon>Toxicofera</taxon>
        <taxon>Serpentes</taxon>
        <taxon>Colubroidea</taxon>
        <taxon>Elapidae</taxon>
        <taxon>Elapinae</taxon>
        <taxon>Micrurus</taxon>
    </lineage>
</organism>
<reference evidence="1" key="1">
    <citation type="submission" date="2017-07" db="EMBL/GenBank/DDBJ databases">
        <authorList>
            <person name="Mikheyev A."/>
            <person name="Grau M."/>
        </authorList>
    </citation>
    <scope>NUCLEOTIDE SEQUENCE</scope>
    <source>
        <tissue evidence="1">Venom_gland</tissue>
    </source>
</reference>
<proteinExistence type="predicted"/>
<evidence type="ECO:0000313" key="1">
    <source>
        <dbReference type="EMBL" id="LAB30157.1"/>
    </source>
</evidence>
<reference evidence="1" key="2">
    <citation type="submission" date="2017-11" db="EMBL/GenBank/DDBJ databases">
        <title>Coralsnake Venomics: Analyses of Venom Gland Transcriptomes and Proteomes of Six Brazilian Taxa.</title>
        <authorList>
            <person name="Aird S.D."/>
            <person name="Jorge da Silva N."/>
            <person name="Qiu L."/>
            <person name="Villar-Briones A."/>
            <person name="Aparecida-Saddi V."/>
            <person name="Campos-Telles M.P."/>
            <person name="Grau M."/>
            <person name="Mikheyev A.S."/>
        </authorList>
    </citation>
    <scope>NUCLEOTIDE SEQUENCE</scope>
    <source>
        <tissue evidence="1">Venom_gland</tissue>
    </source>
</reference>
<name>A0A2D4M9V7_9SAUR</name>
<dbReference type="EMBL" id="IACM01089638">
    <property type="protein sequence ID" value="LAB30157.1"/>
    <property type="molecule type" value="Transcribed_RNA"/>
</dbReference>
<protein>
    <submittedName>
        <fullName evidence="1">Uncharacterized protein</fullName>
    </submittedName>
</protein>
<dbReference type="AlphaFoldDB" id="A0A2D4M9V7"/>
<sequence length="102" mass="11386">MAVHKNAVFPTKFKGTVFQKCHQNHSWWAAAQQNQNMEHFLGPRIWLKQNVEGLLVKAGGLPVTRLLFPWAVSQSPHQTSSPPLVTITACVLVFFLPLSLPA</sequence>
<accession>A0A2D4M9V7</accession>